<dbReference type="FunFam" id="3.30.160.60:FF:000135">
    <property type="entry name" value="Zinc finger protein 358"/>
    <property type="match status" value="1"/>
</dbReference>
<feature type="compositionally biased region" description="Basic and acidic residues" evidence="13">
    <location>
        <begin position="417"/>
        <end position="426"/>
    </location>
</feature>
<dbReference type="EMBL" id="KV955671">
    <property type="protein sequence ID" value="PIO24004.1"/>
    <property type="molecule type" value="Genomic_DNA"/>
</dbReference>
<feature type="domain" description="C2H2-type" evidence="14">
    <location>
        <begin position="1124"/>
        <end position="1152"/>
    </location>
</feature>
<comment type="similarity">
    <text evidence="3">Belongs to the krueppel C2H2-type zinc-finger protein family.</text>
</comment>
<feature type="region of interest" description="Disordered" evidence="13">
    <location>
        <begin position="781"/>
        <end position="827"/>
    </location>
</feature>
<evidence type="ECO:0000256" key="8">
    <source>
        <dbReference type="ARBA" id="ARBA00023015"/>
    </source>
</evidence>
<feature type="domain" description="C2H2-type" evidence="14">
    <location>
        <begin position="1180"/>
        <end position="1208"/>
    </location>
</feature>
<feature type="region of interest" description="Disordered" evidence="13">
    <location>
        <begin position="753"/>
        <end position="772"/>
    </location>
</feature>
<feature type="domain" description="C2H2-type" evidence="14">
    <location>
        <begin position="517"/>
        <end position="544"/>
    </location>
</feature>
<dbReference type="Gene3D" id="3.30.160.60">
    <property type="entry name" value="Classic Zinc Finger"/>
    <property type="match status" value="13"/>
</dbReference>
<evidence type="ECO:0000256" key="4">
    <source>
        <dbReference type="ARBA" id="ARBA00022723"/>
    </source>
</evidence>
<dbReference type="FunFam" id="3.30.160.60:FF:000446">
    <property type="entry name" value="Zinc finger protein"/>
    <property type="match status" value="1"/>
</dbReference>
<protein>
    <recommendedName>
        <fullName evidence="14">C2H2-type domain-containing protein</fullName>
    </recommendedName>
</protein>
<dbReference type="FunFam" id="3.30.160.60:FF:001155">
    <property type="entry name" value="Zinc finger 30C"/>
    <property type="match status" value="1"/>
</dbReference>
<feature type="domain" description="C2H2-type" evidence="14">
    <location>
        <begin position="926"/>
        <end position="953"/>
    </location>
</feature>
<dbReference type="AlphaFoldDB" id="A0A2G9R809"/>
<keyword evidence="4" id="KW-0479">Metal-binding</keyword>
<name>A0A2G9R809_AQUCT</name>
<dbReference type="PROSITE" id="PS50157">
    <property type="entry name" value="ZINC_FINGER_C2H2_2"/>
    <property type="match status" value="12"/>
</dbReference>
<dbReference type="GO" id="GO:0003677">
    <property type="term" value="F:DNA binding"/>
    <property type="evidence" value="ECO:0007669"/>
    <property type="project" value="UniProtKB-KW"/>
</dbReference>
<feature type="compositionally biased region" description="Polar residues" evidence="13">
    <location>
        <begin position="116"/>
        <end position="127"/>
    </location>
</feature>
<dbReference type="Proteomes" id="UP000228934">
    <property type="component" value="Unassembled WGS sequence"/>
</dbReference>
<evidence type="ECO:0000256" key="10">
    <source>
        <dbReference type="ARBA" id="ARBA00023163"/>
    </source>
</evidence>
<keyword evidence="9" id="KW-0238">DNA-binding</keyword>
<dbReference type="PANTHER" id="PTHR24377">
    <property type="entry name" value="IP01015P-RELATED"/>
    <property type="match status" value="1"/>
</dbReference>
<keyword evidence="8" id="KW-0805">Transcription regulation</keyword>
<evidence type="ECO:0000256" key="7">
    <source>
        <dbReference type="ARBA" id="ARBA00022833"/>
    </source>
</evidence>
<feature type="region of interest" description="Disordered" evidence="13">
    <location>
        <begin position="590"/>
        <end position="670"/>
    </location>
</feature>
<evidence type="ECO:0000256" key="3">
    <source>
        <dbReference type="ARBA" id="ARBA00006991"/>
    </source>
</evidence>
<dbReference type="FunFam" id="3.30.160.60:FF:002343">
    <property type="entry name" value="Zinc finger protein 33A"/>
    <property type="match status" value="1"/>
</dbReference>
<organism evidence="15 16">
    <name type="scientific">Aquarana catesbeiana</name>
    <name type="common">American bullfrog</name>
    <name type="synonym">Rana catesbeiana</name>
    <dbReference type="NCBI Taxonomy" id="8400"/>
    <lineage>
        <taxon>Eukaryota</taxon>
        <taxon>Metazoa</taxon>
        <taxon>Chordata</taxon>
        <taxon>Craniata</taxon>
        <taxon>Vertebrata</taxon>
        <taxon>Euteleostomi</taxon>
        <taxon>Amphibia</taxon>
        <taxon>Batrachia</taxon>
        <taxon>Anura</taxon>
        <taxon>Neobatrachia</taxon>
        <taxon>Ranoidea</taxon>
        <taxon>Ranidae</taxon>
        <taxon>Aquarana</taxon>
    </lineage>
</organism>
<feature type="region of interest" description="Disordered" evidence="13">
    <location>
        <begin position="33"/>
        <end position="144"/>
    </location>
</feature>
<dbReference type="FunFam" id="3.30.160.60:FF:001119">
    <property type="entry name" value="zinc finger protein 408"/>
    <property type="match status" value="1"/>
</dbReference>
<feature type="compositionally biased region" description="Basic and acidic residues" evidence="13">
    <location>
        <begin position="203"/>
        <end position="215"/>
    </location>
</feature>
<comment type="function">
    <text evidence="1">May be involved in transcriptional regulation.</text>
</comment>
<comment type="subcellular location">
    <subcellularLocation>
        <location evidence="2">Nucleus</location>
    </subcellularLocation>
</comment>
<dbReference type="Pfam" id="PF00096">
    <property type="entry name" value="zf-C2H2"/>
    <property type="match status" value="9"/>
</dbReference>
<feature type="domain" description="C2H2-type" evidence="14">
    <location>
        <begin position="440"/>
        <end position="468"/>
    </location>
</feature>
<keyword evidence="6 12" id="KW-0863">Zinc-finger</keyword>
<accession>A0A2G9R809</accession>
<feature type="domain" description="C2H2-type" evidence="14">
    <location>
        <begin position="1209"/>
        <end position="1252"/>
    </location>
</feature>
<dbReference type="InterPro" id="IPR036236">
    <property type="entry name" value="Znf_C2H2_sf"/>
</dbReference>
<feature type="compositionally biased region" description="Polar residues" evidence="13">
    <location>
        <begin position="352"/>
        <end position="376"/>
    </location>
</feature>
<feature type="domain" description="C2H2-type" evidence="14">
    <location>
        <begin position="1153"/>
        <end position="1180"/>
    </location>
</feature>
<dbReference type="OrthoDB" id="6256750at2759"/>
<feature type="compositionally biased region" description="Basic and acidic residues" evidence="13">
    <location>
        <begin position="44"/>
        <end position="66"/>
    </location>
</feature>
<evidence type="ECO:0000256" key="11">
    <source>
        <dbReference type="ARBA" id="ARBA00023242"/>
    </source>
</evidence>
<evidence type="ECO:0000256" key="6">
    <source>
        <dbReference type="ARBA" id="ARBA00022771"/>
    </source>
</evidence>
<dbReference type="GO" id="GO:0008270">
    <property type="term" value="F:zinc ion binding"/>
    <property type="evidence" value="ECO:0007669"/>
    <property type="project" value="UniProtKB-KW"/>
</dbReference>
<feature type="domain" description="C2H2-type" evidence="14">
    <location>
        <begin position="469"/>
        <end position="496"/>
    </location>
</feature>
<feature type="compositionally biased region" description="Basic and acidic residues" evidence="13">
    <location>
        <begin position="806"/>
        <end position="818"/>
    </location>
</feature>
<feature type="region of interest" description="Disordered" evidence="13">
    <location>
        <begin position="177"/>
        <end position="299"/>
    </location>
</feature>
<sequence length="1261" mass="143943">MGTHQRDVPVLCIPGIPHRKTENLMDIKDEVKEEEETYVTGDQQFKEEDGIMDKVKEEKSSPDIRSDGSSNGNPPERCPPPLYSQDSTQVNIKEDIKEEDGVMEEAEFRKGHKNQYQHTKVESSSYRNPPDGCPPPLHSRDSTQLNIKEEIKEEDGVMEDAEFRKGLEKQYQDTMVESPSYRNPPDGCPHPLYSQENHTIPHHQGEELKDIKVEVNEEEEERVVSGDQQSMENGGPLYTQDSTQKEYNYTENDQGEERKDIKVEVKEEEEERLVSGDQQSMEEGEMIMKSKPEESSLNMDTNGRFVLKTSEGDLNLPQEFKAEDEITQCSPGEDPITPTAHHRPYHLEGSMGPSNPEQPSKQSHTMTSDIHLSHTMTSDDHLRSMDPSNPEEPSKQSHTMTSDVHLRSMDPSNPEEPSDKPHTMTSDVHLRSHGVDRSTHPSNPKCGKCFTTKKNLFRHQAIHTGERPYSCPECGKCFALKEDLVKHQRSHTGERPFSCSECGKGFLRVDHLLLHQRRHTECGKHFTAKRSLLRHQAIHTGERPFSCSVCGKCFPRVDHLLLHQRTHTGERPFSCSNEERKDIKVEVKVEEEERLVSGDQQSMEERGPLYSQDSTQEHHNYTENNQGEERKDIKVEVKEEEEERLVSGDQPSMEEGGPLHCRDSTYKENDQGKEWKDIKVVVKEEEEERMVSGDQQSMEEGEMIMESKQEAPSLHMDTNGRFVLKTSKGDQDLPQEFKAVDDDITQYVHLRSMDPSKPEESSDKSHTMTSDVHLSHTMTSDVHLRSMDPSNPEEPSDQSHTMTSDVHLRSMDPSHPEEPSDQSHTMTLDVHLRSKKWFLKNYLIKKKNRSTDPSNPEEPSDKSHTMTSDVHLRSHGVDRLTHPSNPNVSSLCDRGPTGERPFSCSECGKCFAAKITLKTHTGERPFSCSDCGKCFTTKKNLRRHQSVHTGERPYSCSECGKCFALKEDLGKHQRNHTAERPFSCSECGKCFPRNAGSVSLLKENFLDTREYTQGRVLFHVQSAGSVSLMKENFLDTREYTQGRVLFHVQIQTPPPDLTIKRTCHKGCCSSCMIAIKLKGKSSPYIRVISVSPYIRILSIHQSYQCFPLHQNPLRTSEFSVFPLHQNPLQCEKSFSDKGNFLRHQRIHKGERPYSCSECWKSFFDKTSLIKHLKVHTAESARCLQKCGKSFILQGALVRHQRIHTGERPYSCSECGKSFTQIGGPVRHQINKDVPLCDLCIECGKTFHSVRKPCETQEKSHR</sequence>
<keyword evidence="7" id="KW-0862">Zinc</keyword>
<dbReference type="InterPro" id="IPR013087">
    <property type="entry name" value="Znf_C2H2_type"/>
</dbReference>
<feature type="domain" description="C2H2-type" evidence="14">
    <location>
        <begin position="545"/>
        <end position="572"/>
    </location>
</feature>
<evidence type="ECO:0000256" key="13">
    <source>
        <dbReference type="SAM" id="MobiDB-lite"/>
    </source>
</evidence>
<keyword evidence="16" id="KW-1185">Reference proteome</keyword>
<gene>
    <name evidence="15" type="ORF">AB205_0006110</name>
</gene>
<dbReference type="PROSITE" id="PS00028">
    <property type="entry name" value="ZINC_FINGER_C2H2_1"/>
    <property type="match status" value="6"/>
</dbReference>
<evidence type="ECO:0000259" key="14">
    <source>
        <dbReference type="PROSITE" id="PS50157"/>
    </source>
</evidence>
<evidence type="ECO:0000313" key="15">
    <source>
        <dbReference type="EMBL" id="PIO24004.1"/>
    </source>
</evidence>
<evidence type="ECO:0000256" key="9">
    <source>
        <dbReference type="ARBA" id="ARBA00023125"/>
    </source>
</evidence>
<feature type="compositionally biased region" description="Basic and acidic residues" evidence="13">
    <location>
        <begin position="753"/>
        <end position="766"/>
    </location>
</feature>
<dbReference type="InterPro" id="IPR050826">
    <property type="entry name" value="Krueppel_C2H2_ZnFinger"/>
</dbReference>
<evidence type="ECO:0000313" key="16">
    <source>
        <dbReference type="Proteomes" id="UP000228934"/>
    </source>
</evidence>
<keyword evidence="11" id="KW-0539">Nucleus</keyword>
<feature type="domain" description="C2H2-type" evidence="14">
    <location>
        <begin position="954"/>
        <end position="981"/>
    </location>
</feature>
<dbReference type="FunFam" id="3.30.160.60:FF:000936">
    <property type="entry name" value="Zinc finger protein 577"/>
    <property type="match status" value="1"/>
</dbReference>
<dbReference type="SMART" id="SM00355">
    <property type="entry name" value="ZnF_C2H2"/>
    <property type="match status" value="12"/>
</dbReference>
<feature type="region of interest" description="Disordered" evidence="13">
    <location>
        <begin position="323"/>
        <end position="426"/>
    </location>
</feature>
<feature type="compositionally biased region" description="Basic and acidic residues" evidence="13">
    <location>
        <begin position="615"/>
        <end position="637"/>
    </location>
</feature>
<dbReference type="GO" id="GO:0005634">
    <property type="term" value="C:nucleus"/>
    <property type="evidence" value="ECO:0007669"/>
    <property type="project" value="UniProtKB-SubCell"/>
</dbReference>
<proteinExistence type="inferred from homology"/>
<keyword evidence="10" id="KW-0804">Transcription</keyword>
<feature type="compositionally biased region" description="Basic and acidic residues" evidence="13">
    <location>
        <begin position="859"/>
        <end position="868"/>
    </location>
</feature>
<feature type="domain" description="C2H2-type" evidence="14">
    <location>
        <begin position="902"/>
        <end position="925"/>
    </location>
</feature>
<feature type="compositionally biased region" description="Polar residues" evidence="13">
    <location>
        <begin position="239"/>
        <end position="252"/>
    </location>
</feature>
<evidence type="ECO:0000256" key="12">
    <source>
        <dbReference type="PROSITE-ProRule" id="PRU00042"/>
    </source>
</evidence>
<feature type="compositionally biased region" description="Basic and acidic residues" evidence="13">
    <location>
        <begin position="255"/>
        <end position="265"/>
    </location>
</feature>
<evidence type="ECO:0000256" key="2">
    <source>
        <dbReference type="ARBA" id="ARBA00004123"/>
    </source>
</evidence>
<evidence type="ECO:0000256" key="1">
    <source>
        <dbReference type="ARBA" id="ARBA00003767"/>
    </source>
</evidence>
<dbReference type="FunFam" id="3.30.160.60:FF:000358">
    <property type="entry name" value="zinc finger protein 24"/>
    <property type="match status" value="2"/>
</dbReference>
<evidence type="ECO:0000256" key="5">
    <source>
        <dbReference type="ARBA" id="ARBA00022737"/>
    </source>
</evidence>
<feature type="region of interest" description="Disordered" evidence="13">
    <location>
        <begin position="848"/>
        <end position="868"/>
    </location>
</feature>
<reference evidence="16" key="1">
    <citation type="journal article" date="2017" name="Nat. Commun.">
        <title>The North American bullfrog draft genome provides insight into hormonal regulation of long noncoding RNA.</title>
        <authorList>
            <person name="Hammond S.A."/>
            <person name="Warren R.L."/>
            <person name="Vandervalk B.P."/>
            <person name="Kucuk E."/>
            <person name="Khan H."/>
            <person name="Gibb E.A."/>
            <person name="Pandoh P."/>
            <person name="Kirk H."/>
            <person name="Zhao Y."/>
            <person name="Jones M."/>
            <person name="Mungall A.J."/>
            <person name="Coope R."/>
            <person name="Pleasance S."/>
            <person name="Moore R.A."/>
            <person name="Holt R.A."/>
            <person name="Round J.M."/>
            <person name="Ohora S."/>
            <person name="Walle B.V."/>
            <person name="Veldhoen N."/>
            <person name="Helbing C.C."/>
            <person name="Birol I."/>
        </authorList>
    </citation>
    <scope>NUCLEOTIDE SEQUENCE [LARGE SCALE GENOMIC DNA]</scope>
</reference>
<keyword evidence="5" id="KW-0677">Repeat</keyword>
<feature type="compositionally biased region" description="Basic and acidic residues" evidence="13">
    <location>
        <begin position="660"/>
        <end position="670"/>
    </location>
</feature>
<dbReference type="SUPFAM" id="SSF57667">
    <property type="entry name" value="beta-beta-alpha zinc fingers"/>
    <property type="match status" value="7"/>
</dbReference>
<feature type="domain" description="C2H2-type" evidence="14">
    <location>
        <begin position="497"/>
        <end position="517"/>
    </location>
</feature>